<dbReference type="PROSITE" id="PS51257">
    <property type="entry name" value="PROKAR_LIPOPROTEIN"/>
    <property type="match status" value="1"/>
</dbReference>
<protein>
    <submittedName>
        <fullName evidence="5">DUF4349 domain-containing protein</fullName>
    </submittedName>
</protein>
<dbReference type="EMBL" id="JBHUHQ010000002">
    <property type="protein sequence ID" value="MFD2043039.1"/>
    <property type="molecule type" value="Genomic_DNA"/>
</dbReference>
<organism evidence="5 6">
    <name type="scientific">Ornithinibacillus salinisoli</name>
    <dbReference type="NCBI Taxonomy" id="1848459"/>
    <lineage>
        <taxon>Bacteria</taxon>
        <taxon>Bacillati</taxon>
        <taxon>Bacillota</taxon>
        <taxon>Bacilli</taxon>
        <taxon>Bacillales</taxon>
        <taxon>Bacillaceae</taxon>
        <taxon>Ornithinibacillus</taxon>
    </lineage>
</organism>
<keyword evidence="2" id="KW-0812">Transmembrane</keyword>
<keyword evidence="2" id="KW-0472">Membrane</keyword>
<feature type="compositionally biased region" description="Polar residues" evidence="1">
    <location>
        <begin position="41"/>
        <end position="54"/>
    </location>
</feature>
<feature type="transmembrane region" description="Helical" evidence="2">
    <location>
        <begin position="264"/>
        <end position="297"/>
    </location>
</feature>
<evidence type="ECO:0000313" key="5">
    <source>
        <dbReference type="EMBL" id="MFD2043039.1"/>
    </source>
</evidence>
<gene>
    <name evidence="5" type="ORF">ACFSJF_01780</name>
</gene>
<name>A0ABW4VTU3_9BACI</name>
<feature type="signal peptide" evidence="3">
    <location>
        <begin position="1"/>
        <end position="18"/>
    </location>
</feature>
<feature type="compositionally biased region" description="Acidic residues" evidence="1">
    <location>
        <begin position="29"/>
        <end position="39"/>
    </location>
</feature>
<feature type="domain" description="DUF4349" evidence="4">
    <location>
        <begin position="78"/>
        <end position="293"/>
    </location>
</feature>
<keyword evidence="2" id="KW-1133">Transmembrane helix</keyword>
<evidence type="ECO:0000256" key="3">
    <source>
        <dbReference type="SAM" id="SignalP"/>
    </source>
</evidence>
<feature type="chain" id="PRO_5045615595" evidence="3">
    <location>
        <begin position="19"/>
        <end position="312"/>
    </location>
</feature>
<dbReference type="InterPro" id="IPR025645">
    <property type="entry name" value="DUF4349"/>
</dbReference>
<evidence type="ECO:0000256" key="2">
    <source>
        <dbReference type="SAM" id="Phobius"/>
    </source>
</evidence>
<evidence type="ECO:0000313" key="6">
    <source>
        <dbReference type="Proteomes" id="UP001597383"/>
    </source>
</evidence>
<keyword evidence="6" id="KW-1185">Reference proteome</keyword>
<comment type="caution">
    <text evidence="5">The sequence shown here is derived from an EMBL/GenBank/DDBJ whole genome shotgun (WGS) entry which is preliminary data.</text>
</comment>
<dbReference type="RefSeq" id="WP_377554841.1">
    <property type="nucleotide sequence ID" value="NZ_JBHUHQ010000002.1"/>
</dbReference>
<accession>A0ABW4VTU3</accession>
<evidence type="ECO:0000259" key="4">
    <source>
        <dbReference type="Pfam" id="PF14257"/>
    </source>
</evidence>
<sequence length="312" mass="35316">MKKCLLLILLSISIFVVACSNDTEHSESADTETIAEDSTGDNRYSNSTKNQNGSHETEGESQDEESPSNKGLENQLDRKIIYTANLEIEVKDYQQAFDQIQTDVSNRGGYIVESNMHEGDGENTTSGYITARVPQDQFREFIKLVEDGSNKVLESSISGEDVTEEYVDLESRLKSKRVVEERLLSFMEKAEKTEDLLTISNDLAKVQEEIEGIMGRMKYLENRADLATVTIHMQENTVSLSSMDEDDLDTWERTKQQFLKSINMLLSFFSGLIVFLVGNLPILLLLALIGLVTYMLIRKRTKNSINDRSHKT</sequence>
<keyword evidence="3" id="KW-0732">Signal</keyword>
<evidence type="ECO:0000256" key="1">
    <source>
        <dbReference type="SAM" id="MobiDB-lite"/>
    </source>
</evidence>
<dbReference type="Pfam" id="PF14257">
    <property type="entry name" value="DUF4349"/>
    <property type="match status" value="1"/>
</dbReference>
<dbReference type="Proteomes" id="UP001597383">
    <property type="component" value="Unassembled WGS sequence"/>
</dbReference>
<proteinExistence type="predicted"/>
<feature type="region of interest" description="Disordered" evidence="1">
    <location>
        <begin position="25"/>
        <end position="74"/>
    </location>
</feature>
<reference evidence="6" key="1">
    <citation type="journal article" date="2019" name="Int. J. Syst. Evol. Microbiol.">
        <title>The Global Catalogue of Microorganisms (GCM) 10K type strain sequencing project: providing services to taxonomists for standard genome sequencing and annotation.</title>
        <authorList>
            <consortium name="The Broad Institute Genomics Platform"/>
            <consortium name="The Broad Institute Genome Sequencing Center for Infectious Disease"/>
            <person name="Wu L."/>
            <person name="Ma J."/>
        </authorList>
    </citation>
    <scope>NUCLEOTIDE SEQUENCE [LARGE SCALE GENOMIC DNA]</scope>
    <source>
        <strain evidence="6">R28</strain>
    </source>
</reference>